<evidence type="ECO:0000256" key="1">
    <source>
        <dbReference type="SAM" id="SignalP"/>
    </source>
</evidence>
<dbReference type="InterPro" id="IPR021860">
    <property type="entry name" value="Peptidase_S12_Pab87-rel_C"/>
</dbReference>
<feature type="signal peptide" evidence="1">
    <location>
        <begin position="1"/>
        <end position="23"/>
    </location>
</feature>
<reference evidence="4 5" key="1">
    <citation type="submission" date="2007-01" db="EMBL/GenBank/DDBJ databases">
        <authorList>
            <person name="Haygood M."/>
            <person name="Podell S."/>
            <person name="Anderson C."/>
            <person name="Hopkinson B."/>
            <person name="Roe K."/>
            <person name="Barbeau K."/>
            <person name="Gaasterland T."/>
            <person name="Ferriera S."/>
            <person name="Johnson J."/>
            <person name="Kravitz S."/>
            <person name="Beeson K."/>
            <person name="Sutton G."/>
            <person name="Rogers Y.-H."/>
            <person name="Friedman R."/>
            <person name="Frazier M."/>
            <person name="Venter J.C."/>
        </authorList>
    </citation>
    <scope>NUCLEOTIDE SEQUENCE [LARGE SCALE GENOMIC DNA]</scope>
    <source>
        <strain evidence="4 5">ATCC 23134</strain>
    </source>
</reference>
<dbReference type="InterPro" id="IPR050491">
    <property type="entry name" value="AmpC-like"/>
</dbReference>
<evidence type="ECO:0000313" key="5">
    <source>
        <dbReference type="Proteomes" id="UP000004095"/>
    </source>
</evidence>
<dbReference type="Pfam" id="PF00144">
    <property type="entry name" value="Beta-lactamase"/>
    <property type="match status" value="1"/>
</dbReference>
<protein>
    <submittedName>
        <fullName evidence="4">Penicillin-binding protein</fullName>
    </submittedName>
</protein>
<organism evidence="4 5">
    <name type="scientific">Microscilla marina ATCC 23134</name>
    <dbReference type="NCBI Taxonomy" id="313606"/>
    <lineage>
        <taxon>Bacteria</taxon>
        <taxon>Pseudomonadati</taxon>
        <taxon>Bacteroidota</taxon>
        <taxon>Cytophagia</taxon>
        <taxon>Cytophagales</taxon>
        <taxon>Microscillaceae</taxon>
        <taxon>Microscilla</taxon>
    </lineage>
</organism>
<keyword evidence="1" id="KW-0732">Signal</keyword>
<dbReference type="PANTHER" id="PTHR46825:SF15">
    <property type="entry name" value="BETA-LACTAMASE-RELATED DOMAIN-CONTAINING PROTEIN"/>
    <property type="match status" value="1"/>
</dbReference>
<name>A1ZPU9_MICM2</name>
<feature type="domain" description="Beta-lactamase-related" evidence="2">
    <location>
        <begin position="36"/>
        <end position="360"/>
    </location>
</feature>
<keyword evidence="5" id="KW-1185">Reference proteome</keyword>
<evidence type="ECO:0000313" key="4">
    <source>
        <dbReference type="EMBL" id="EAY27604.1"/>
    </source>
</evidence>
<dbReference type="Gene3D" id="3.40.710.10">
    <property type="entry name" value="DD-peptidase/beta-lactamase superfamily"/>
    <property type="match status" value="1"/>
</dbReference>
<dbReference type="Proteomes" id="UP000004095">
    <property type="component" value="Unassembled WGS sequence"/>
</dbReference>
<sequence>MIKTNRFLLLFVTSCLLSVASFAQQDKAVAKKLKGVDQYIRKAMKDWKVPGVAMVVVQNGKVVYQKGYGYRNVEKKLPVTNQTMFAIGSSSKAFTAASVCQLVDDGKLELDKPVKDYLPDFKMYDDYVTAHMTPRDLLCHRSGLPRHDLVWYGSDYSREKMYQNLHHLEPTMGFREGWQYQNLMFMTAGYLVGQVSGSTWEKAVARRIFKPLGMTSSNFSIEKMKGASDVALGYDEEKEKLKVLPYRNIDAVGPAGSINSNTNDMAKWLIMQLGKGKYKGKEVVSAGMLKQMHSPASLVPGNASKYSSHVSYGLGWFISTYRGQLLIDHGGNIDGFSAIVALMPRKKTGIVILTNKNGTPITRIIRNKVLDRLAGLEEVDWSKKGLDRLAKRKASLKKAKKNKKTDQIKGTKPSRKLQHYTGKFRQAAYGDMVVVLKDKQLRVKYHSFDVPLKHYHYDVFELASSAFKGVKVVFNSNAKGKIDKVSAQLQAGIAPIVFERHKAQVNLSKAALSLYTGKYSLNGTTVKVWSRNNQLMVSLPGQPDWELVSLKKPHTFDFKDKRLKGYQMVFTVKKGTATEVTFHQPNGVFTAKKKK</sequence>
<dbReference type="AlphaFoldDB" id="A1ZPU9"/>
<dbReference type="SUPFAM" id="SSF56601">
    <property type="entry name" value="beta-lactamase/transpeptidase-like"/>
    <property type="match status" value="1"/>
</dbReference>
<proteinExistence type="predicted"/>
<dbReference type="PANTHER" id="PTHR46825">
    <property type="entry name" value="D-ALANYL-D-ALANINE-CARBOXYPEPTIDASE/ENDOPEPTIDASE AMPH"/>
    <property type="match status" value="1"/>
</dbReference>
<feature type="chain" id="PRO_5002642337" evidence="1">
    <location>
        <begin position="24"/>
        <end position="595"/>
    </location>
</feature>
<gene>
    <name evidence="4" type="ORF">M23134_02851</name>
</gene>
<dbReference type="eggNOG" id="COG1680">
    <property type="taxonomic scope" value="Bacteria"/>
</dbReference>
<accession>A1ZPU9</accession>
<feature type="domain" description="Peptidase S12 Pab87-related C-terminal" evidence="3">
    <location>
        <begin position="407"/>
        <end position="495"/>
    </location>
</feature>
<evidence type="ECO:0000259" key="2">
    <source>
        <dbReference type="Pfam" id="PF00144"/>
    </source>
</evidence>
<dbReference type="Pfam" id="PF11954">
    <property type="entry name" value="DUF3471"/>
    <property type="match status" value="1"/>
</dbReference>
<dbReference type="RefSeq" id="WP_002699257.1">
    <property type="nucleotide sequence ID" value="NZ_AAWS01000022.1"/>
</dbReference>
<comment type="caution">
    <text evidence="4">The sequence shown here is derived from an EMBL/GenBank/DDBJ whole genome shotgun (WGS) entry which is preliminary data.</text>
</comment>
<evidence type="ECO:0000259" key="3">
    <source>
        <dbReference type="Pfam" id="PF11954"/>
    </source>
</evidence>
<dbReference type="Gene3D" id="2.40.128.600">
    <property type="match status" value="1"/>
</dbReference>
<dbReference type="InterPro" id="IPR012338">
    <property type="entry name" value="Beta-lactam/transpept-like"/>
</dbReference>
<dbReference type="InterPro" id="IPR001466">
    <property type="entry name" value="Beta-lactam-related"/>
</dbReference>
<dbReference type="OrthoDB" id="1522765at2"/>
<dbReference type="EMBL" id="AAWS01000022">
    <property type="protein sequence ID" value="EAY27604.1"/>
    <property type="molecule type" value="Genomic_DNA"/>
</dbReference>